<dbReference type="EMBL" id="CM023472">
    <property type="protein sequence ID" value="KAH7960795.1"/>
    <property type="molecule type" value="Genomic_DNA"/>
</dbReference>
<comment type="caution">
    <text evidence="1">The sequence shown here is derived from an EMBL/GenBank/DDBJ whole genome shotgun (WGS) entry which is preliminary data.</text>
</comment>
<accession>A0ACB8D8G6</accession>
<name>A0ACB8D8G6_DERSI</name>
<evidence type="ECO:0000313" key="1">
    <source>
        <dbReference type="EMBL" id="KAH7960795.1"/>
    </source>
</evidence>
<evidence type="ECO:0000313" key="2">
    <source>
        <dbReference type="Proteomes" id="UP000821865"/>
    </source>
</evidence>
<proteinExistence type="predicted"/>
<gene>
    <name evidence="1" type="ORF">HPB49_023401</name>
</gene>
<keyword evidence="2" id="KW-1185">Reference proteome</keyword>
<reference evidence="1" key="1">
    <citation type="submission" date="2020-05" db="EMBL/GenBank/DDBJ databases">
        <title>Large-scale comparative analyses of tick genomes elucidate their genetic diversity and vector capacities.</title>
        <authorList>
            <person name="Jia N."/>
            <person name="Wang J."/>
            <person name="Shi W."/>
            <person name="Du L."/>
            <person name="Sun Y."/>
            <person name="Zhan W."/>
            <person name="Jiang J."/>
            <person name="Wang Q."/>
            <person name="Zhang B."/>
            <person name="Ji P."/>
            <person name="Sakyi L.B."/>
            <person name="Cui X."/>
            <person name="Yuan T."/>
            <person name="Jiang B."/>
            <person name="Yang W."/>
            <person name="Lam T.T.-Y."/>
            <person name="Chang Q."/>
            <person name="Ding S."/>
            <person name="Wang X."/>
            <person name="Zhu J."/>
            <person name="Ruan X."/>
            <person name="Zhao L."/>
            <person name="Wei J."/>
            <person name="Que T."/>
            <person name="Du C."/>
            <person name="Cheng J."/>
            <person name="Dai P."/>
            <person name="Han X."/>
            <person name="Huang E."/>
            <person name="Gao Y."/>
            <person name="Liu J."/>
            <person name="Shao H."/>
            <person name="Ye R."/>
            <person name="Li L."/>
            <person name="Wei W."/>
            <person name="Wang X."/>
            <person name="Wang C."/>
            <person name="Yang T."/>
            <person name="Huo Q."/>
            <person name="Li W."/>
            <person name="Guo W."/>
            <person name="Chen H."/>
            <person name="Zhou L."/>
            <person name="Ni X."/>
            <person name="Tian J."/>
            <person name="Zhou Y."/>
            <person name="Sheng Y."/>
            <person name="Liu T."/>
            <person name="Pan Y."/>
            <person name="Xia L."/>
            <person name="Li J."/>
            <person name="Zhao F."/>
            <person name="Cao W."/>
        </authorList>
    </citation>
    <scope>NUCLEOTIDE SEQUENCE</scope>
    <source>
        <strain evidence="1">Dsil-2018</strain>
    </source>
</reference>
<protein>
    <submittedName>
        <fullName evidence="1">Uncharacterized protein</fullName>
    </submittedName>
</protein>
<sequence>MTLMQTEDTTGGTAQGKPNEPPPNFWDPISYLTEVPTTKCLRRVEHDIKEIEDYRVPGMFISAEENDITKIHALILGPPGTPYEGGFFHFLLKCPPDYPNTPPRVRLMTTDAGRVRFGPSFYENGKVCLGLLGTSSGTAWGEGQCLGSVLFAIKSLLTTENPVAQGSAFGVLPALGTWLSGKILYNAVLQHETIRVAVCDAVERCLRETSPSPPVFRDEILKHFPQFYNEYEKAVKKHLHLTGSYMNDSNEGGVPTYQFETLLQRLVGLREKVKAVNEADAEKANE</sequence>
<dbReference type="Proteomes" id="UP000821865">
    <property type="component" value="Chromosome 3"/>
</dbReference>
<organism evidence="1 2">
    <name type="scientific">Dermacentor silvarum</name>
    <name type="common">Tick</name>
    <dbReference type="NCBI Taxonomy" id="543639"/>
    <lineage>
        <taxon>Eukaryota</taxon>
        <taxon>Metazoa</taxon>
        <taxon>Ecdysozoa</taxon>
        <taxon>Arthropoda</taxon>
        <taxon>Chelicerata</taxon>
        <taxon>Arachnida</taxon>
        <taxon>Acari</taxon>
        <taxon>Parasitiformes</taxon>
        <taxon>Ixodida</taxon>
        <taxon>Ixodoidea</taxon>
        <taxon>Ixodidae</taxon>
        <taxon>Rhipicephalinae</taxon>
        <taxon>Dermacentor</taxon>
    </lineage>
</organism>